<evidence type="ECO:0000256" key="1">
    <source>
        <dbReference type="SAM" id="MobiDB-lite"/>
    </source>
</evidence>
<proteinExistence type="predicted"/>
<name>A0A4Z2IC90_9TELE</name>
<dbReference type="Proteomes" id="UP000314294">
    <property type="component" value="Unassembled WGS sequence"/>
</dbReference>
<dbReference type="EMBL" id="SRLO01000108">
    <property type="protein sequence ID" value="TNN75032.1"/>
    <property type="molecule type" value="Genomic_DNA"/>
</dbReference>
<dbReference type="AlphaFoldDB" id="A0A4Z2IC90"/>
<keyword evidence="3" id="KW-1185">Reference proteome</keyword>
<evidence type="ECO:0000313" key="2">
    <source>
        <dbReference type="EMBL" id="TNN75032.1"/>
    </source>
</evidence>
<reference evidence="2 3" key="1">
    <citation type="submission" date="2019-03" db="EMBL/GenBank/DDBJ databases">
        <title>First draft genome of Liparis tanakae, snailfish: a comprehensive survey of snailfish specific genes.</title>
        <authorList>
            <person name="Kim W."/>
            <person name="Song I."/>
            <person name="Jeong J.-H."/>
            <person name="Kim D."/>
            <person name="Kim S."/>
            <person name="Ryu S."/>
            <person name="Song J.Y."/>
            <person name="Lee S.K."/>
        </authorList>
    </citation>
    <scope>NUCLEOTIDE SEQUENCE [LARGE SCALE GENOMIC DNA]</scope>
    <source>
        <tissue evidence="2">Muscle</tissue>
    </source>
</reference>
<gene>
    <name evidence="2" type="ORF">EYF80_014778</name>
</gene>
<organism evidence="2 3">
    <name type="scientific">Liparis tanakae</name>
    <name type="common">Tanaka's snailfish</name>
    <dbReference type="NCBI Taxonomy" id="230148"/>
    <lineage>
        <taxon>Eukaryota</taxon>
        <taxon>Metazoa</taxon>
        <taxon>Chordata</taxon>
        <taxon>Craniata</taxon>
        <taxon>Vertebrata</taxon>
        <taxon>Euteleostomi</taxon>
        <taxon>Actinopterygii</taxon>
        <taxon>Neopterygii</taxon>
        <taxon>Teleostei</taxon>
        <taxon>Neoteleostei</taxon>
        <taxon>Acanthomorphata</taxon>
        <taxon>Eupercaria</taxon>
        <taxon>Perciformes</taxon>
        <taxon>Cottioidei</taxon>
        <taxon>Cottales</taxon>
        <taxon>Liparidae</taxon>
        <taxon>Liparis</taxon>
    </lineage>
</organism>
<evidence type="ECO:0000313" key="3">
    <source>
        <dbReference type="Proteomes" id="UP000314294"/>
    </source>
</evidence>
<protein>
    <submittedName>
        <fullName evidence="2">Uncharacterized protein</fullName>
    </submittedName>
</protein>
<comment type="caution">
    <text evidence="2">The sequence shown here is derived from an EMBL/GenBank/DDBJ whole genome shotgun (WGS) entry which is preliminary data.</text>
</comment>
<feature type="region of interest" description="Disordered" evidence="1">
    <location>
        <begin position="1"/>
        <end position="21"/>
    </location>
</feature>
<accession>A0A4Z2IC90</accession>
<sequence>MWPSEYRPSLTFSTPSNSYSQPTCCTEDNGWELSPHSPASLSADIRWNSGSWSHFHILLNVSRPDLSLLHGLGFRSRSDRVPWDRHKIL</sequence>
<feature type="compositionally biased region" description="Polar residues" evidence="1">
    <location>
        <begin position="10"/>
        <end position="21"/>
    </location>
</feature>